<dbReference type="AlphaFoldDB" id="A0A0A9AHA7"/>
<dbReference type="EMBL" id="GBRH01247369">
    <property type="protein sequence ID" value="JAD50526.1"/>
    <property type="molecule type" value="Transcribed_RNA"/>
</dbReference>
<organism evidence="1">
    <name type="scientific">Arundo donax</name>
    <name type="common">Giant reed</name>
    <name type="synonym">Donax arundinaceus</name>
    <dbReference type="NCBI Taxonomy" id="35708"/>
    <lineage>
        <taxon>Eukaryota</taxon>
        <taxon>Viridiplantae</taxon>
        <taxon>Streptophyta</taxon>
        <taxon>Embryophyta</taxon>
        <taxon>Tracheophyta</taxon>
        <taxon>Spermatophyta</taxon>
        <taxon>Magnoliopsida</taxon>
        <taxon>Liliopsida</taxon>
        <taxon>Poales</taxon>
        <taxon>Poaceae</taxon>
        <taxon>PACMAD clade</taxon>
        <taxon>Arundinoideae</taxon>
        <taxon>Arundineae</taxon>
        <taxon>Arundo</taxon>
    </lineage>
</organism>
<name>A0A0A9AHA7_ARUDO</name>
<protein>
    <submittedName>
        <fullName evidence="1">Uncharacterized protein</fullName>
    </submittedName>
</protein>
<reference evidence="1" key="2">
    <citation type="journal article" date="2015" name="Data Brief">
        <title>Shoot transcriptome of the giant reed, Arundo donax.</title>
        <authorList>
            <person name="Barrero R.A."/>
            <person name="Guerrero F.D."/>
            <person name="Moolhuijzen P."/>
            <person name="Goolsby J.A."/>
            <person name="Tidwell J."/>
            <person name="Bellgard S.E."/>
            <person name="Bellgard M.I."/>
        </authorList>
    </citation>
    <scope>NUCLEOTIDE SEQUENCE</scope>
    <source>
        <tissue evidence="1">Shoot tissue taken approximately 20 cm above the soil surface</tissue>
    </source>
</reference>
<evidence type="ECO:0000313" key="1">
    <source>
        <dbReference type="EMBL" id="JAD50526.1"/>
    </source>
</evidence>
<reference evidence="1" key="1">
    <citation type="submission" date="2014-09" db="EMBL/GenBank/DDBJ databases">
        <authorList>
            <person name="Magalhaes I.L.F."/>
            <person name="Oliveira U."/>
            <person name="Santos F.R."/>
            <person name="Vidigal T.H.D.A."/>
            <person name="Brescovit A.D."/>
            <person name="Santos A.J."/>
        </authorList>
    </citation>
    <scope>NUCLEOTIDE SEQUENCE</scope>
    <source>
        <tissue evidence="1">Shoot tissue taken approximately 20 cm above the soil surface</tissue>
    </source>
</reference>
<accession>A0A0A9AHA7</accession>
<proteinExistence type="predicted"/>
<sequence length="39" mass="4713">MAMETNSQYTIHNYNMQLNQGSRYLLCYFHKTKVNKNEV</sequence>